<sequence length="65" mass="7746">MKPQEKPILQYIGNIQVYTRFHKNHSSLLYINVKQLSFLNIRKYASNCDITENSCEKVYEQRPVI</sequence>
<name>A0A1A9UJJ8_GLOAU</name>
<proteinExistence type="predicted"/>
<dbReference type="Proteomes" id="UP000078200">
    <property type="component" value="Unassembled WGS sequence"/>
</dbReference>
<protein>
    <submittedName>
        <fullName evidence="1">Uncharacterized protein</fullName>
    </submittedName>
</protein>
<dbReference type="EnsemblMetazoa" id="GAUT006928-RA">
    <property type="protein sequence ID" value="GAUT006928-PA"/>
    <property type="gene ID" value="GAUT006928"/>
</dbReference>
<evidence type="ECO:0000313" key="2">
    <source>
        <dbReference type="Proteomes" id="UP000078200"/>
    </source>
</evidence>
<dbReference type="AlphaFoldDB" id="A0A1A9UJJ8"/>
<dbReference type="VEuPathDB" id="VectorBase:GAUT006928"/>
<keyword evidence="2" id="KW-1185">Reference proteome</keyword>
<evidence type="ECO:0000313" key="1">
    <source>
        <dbReference type="EnsemblMetazoa" id="GAUT006928-PA"/>
    </source>
</evidence>
<accession>A0A1A9UJJ8</accession>
<organism evidence="1 2">
    <name type="scientific">Glossina austeni</name>
    <name type="common">Savannah tsetse fly</name>
    <dbReference type="NCBI Taxonomy" id="7395"/>
    <lineage>
        <taxon>Eukaryota</taxon>
        <taxon>Metazoa</taxon>
        <taxon>Ecdysozoa</taxon>
        <taxon>Arthropoda</taxon>
        <taxon>Hexapoda</taxon>
        <taxon>Insecta</taxon>
        <taxon>Pterygota</taxon>
        <taxon>Neoptera</taxon>
        <taxon>Endopterygota</taxon>
        <taxon>Diptera</taxon>
        <taxon>Brachycera</taxon>
        <taxon>Muscomorpha</taxon>
        <taxon>Hippoboscoidea</taxon>
        <taxon>Glossinidae</taxon>
        <taxon>Glossina</taxon>
    </lineage>
</organism>
<reference evidence="1" key="1">
    <citation type="submission" date="2020-05" db="UniProtKB">
        <authorList>
            <consortium name="EnsemblMetazoa"/>
        </authorList>
    </citation>
    <scope>IDENTIFICATION</scope>
    <source>
        <strain evidence="1">TTRI</strain>
    </source>
</reference>